<sequence length="155" mass="17845">MEILISDEQNICKIDCEQIKSQLSEVLSALELDDCELSLLLTDDPHIQQLNRDFRNIDSATDVLSFPQYDESDDETERYLLGDVAVSLETAQRQAPEHALELNEEVILLIIHGILHLLGYDHERSVEEEETMRNKTRELFQRVFPGKQPSLNCGY</sequence>
<dbReference type="InterPro" id="IPR002036">
    <property type="entry name" value="YbeY"/>
</dbReference>
<keyword evidence="7" id="KW-0963">Cytoplasm</keyword>
<dbReference type="GO" id="GO:0004521">
    <property type="term" value="F:RNA endonuclease activity"/>
    <property type="evidence" value="ECO:0007669"/>
    <property type="project" value="UniProtKB-UniRule"/>
</dbReference>
<evidence type="ECO:0000256" key="6">
    <source>
        <dbReference type="ARBA" id="ARBA00022833"/>
    </source>
</evidence>
<evidence type="ECO:0000256" key="2">
    <source>
        <dbReference type="ARBA" id="ARBA00022722"/>
    </source>
</evidence>
<dbReference type="GO" id="GO:0008270">
    <property type="term" value="F:zinc ion binding"/>
    <property type="evidence" value="ECO:0007669"/>
    <property type="project" value="UniProtKB-UniRule"/>
</dbReference>
<dbReference type="AlphaFoldDB" id="A0A7T0C2U0"/>
<dbReference type="GO" id="GO:0005737">
    <property type="term" value="C:cytoplasm"/>
    <property type="evidence" value="ECO:0007669"/>
    <property type="project" value="UniProtKB-SubCell"/>
</dbReference>
<dbReference type="EC" id="3.1.-.-" evidence="7"/>
<keyword evidence="6 7" id="KW-0862">Zinc</keyword>
<feature type="binding site" evidence="7">
    <location>
        <position position="112"/>
    </location>
    <ligand>
        <name>Zn(2+)</name>
        <dbReference type="ChEBI" id="CHEBI:29105"/>
        <note>catalytic</note>
    </ligand>
</feature>
<dbReference type="GO" id="GO:0004222">
    <property type="term" value="F:metalloendopeptidase activity"/>
    <property type="evidence" value="ECO:0007669"/>
    <property type="project" value="InterPro"/>
</dbReference>
<name>A0A7T0C2U0_9BACT</name>
<evidence type="ECO:0000256" key="1">
    <source>
        <dbReference type="ARBA" id="ARBA00010875"/>
    </source>
</evidence>
<dbReference type="InterPro" id="IPR023091">
    <property type="entry name" value="MetalPrtase_cat_dom_sf_prd"/>
</dbReference>
<dbReference type="KEGG" id="nva:G3M78_08805"/>
<dbReference type="InterPro" id="IPR020549">
    <property type="entry name" value="YbeY_CS"/>
</dbReference>
<comment type="similarity">
    <text evidence="1 7">Belongs to the endoribonuclease YbeY family.</text>
</comment>
<gene>
    <name evidence="7 8" type="primary">ybeY</name>
    <name evidence="8" type="ORF">G3M78_08805</name>
</gene>
<dbReference type="Pfam" id="PF02130">
    <property type="entry name" value="YbeY"/>
    <property type="match status" value="1"/>
</dbReference>
<dbReference type="EMBL" id="CP048620">
    <property type="protein sequence ID" value="QPJ65485.1"/>
    <property type="molecule type" value="Genomic_DNA"/>
</dbReference>
<reference evidence="9" key="1">
    <citation type="submission" date="2020-02" db="EMBL/GenBank/DDBJ databases">
        <title>Genomic and physiological characterization of two novel Nitrospinaceae genera.</title>
        <authorList>
            <person name="Mueller A.J."/>
            <person name="Jung M.-Y."/>
            <person name="Strachan C.R."/>
            <person name="Herbold C.W."/>
            <person name="Kirkegaard R.H."/>
            <person name="Daims H."/>
        </authorList>
    </citation>
    <scope>NUCLEOTIDE SEQUENCE [LARGE SCALE GENOMIC DNA]</scope>
</reference>
<keyword evidence="4 7" id="KW-0255">Endonuclease</keyword>
<dbReference type="PROSITE" id="PS01306">
    <property type="entry name" value="UPF0054"/>
    <property type="match status" value="1"/>
</dbReference>
<keyword evidence="3 7" id="KW-0479">Metal-binding</keyword>
<keyword evidence="7" id="KW-0690">Ribosome biogenesis</keyword>
<dbReference type="Gene3D" id="3.40.390.30">
    <property type="entry name" value="Metalloproteases ('zincins'), catalytic domain"/>
    <property type="match status" value="1"/>
</dbReference>
<evidence type="ECO:0000256" key="5">
    <source>
        <dbReference type="ARBA" id="ARBA00022801"/>
    </source>
</evidence>
<evidence type="ECO:0000256" key="7">
    <source>
        <dbReference type="HAMAP-Rule" id="MF_00009"/>
    </source>
</evidence>
<comment type="function">
    <text evidence="7">Single strand-specific metallo-endoribonuclease involved in late-stage 70S ribosome quality control and in maturation of the 3' terminus of the 16S rRNA.</text>
</comment>
<protein>
    <recommendedName>
        <fullName evidence="7">Endoribonuclease YbeY</fullName>
        <ecNumber evidence="7">3.1.-.-</ecNumber>
    </recommendedName>
</protein>
<keyword evidence="2 7" id="KW-0540">Nuclease</keyword>
<evidence type="ECO:0000313" key="9">
    <source>
        <dbReference type="Proteomes" id="UP000594464"/>
    </source>
</evidence>
<dbReference type="PANTHER" id="PTHR46986">
    <property type="entry name" value="ENDORIBONUCLEASE YBEY, CHLOROPLASTIC"/>
    <property type="match status" value="1"/>
</dbReference>
<dbReference type="PANTHER" id="PTHR46986:SF1">
    <property type="entry name" value="ENDORIBONUCLEASE YBEY, CHLOROPLASTIC"/>
    <property type="match status" value="1"/>
</dbReference>
<feature type="binding site" evidence="7">
    <location>
        <position position="116"/>
    </location>
    <ligand>
        <name>Zn(2+)</name>
        <dbReference type="ChEBI" id="CHEBI:29105"/>
        <note>catalytic</note>
    </ligand>
</feature>
<keyword evidence="7" id="KW-0698">rRNA processing</keyword>
<dbReference type="SUPFAM" id="SSF55486">
    <property type="entry name" value="Metalloproteases ('zincins'), catalytic domain"/>
    <property type="match status" value="1"/>
</dbReference>
<dbReference type="NCBIfam" id="TIGR00043">
    <property type="entry name" value="rRNA maturation RNase YbeY"/>
    <property type="match status" value="1"/>
</dbReference>
<comment type="subcellular location">
    <subcellularLocation>
        <location evidence="7">Cytoplasm</location>
    </subcellularLocation>
</comment>
<keyword evidence="5 7" id="KW-0378">Hydrolase</keyword>
<dbReference type="GO" id="GO:0006364">
    <property type="term" value="P:rRNA processing"/>
    <property type="evidence" value="ECO:0007669"/>
    <property type="project" value="UniProtKB-UniRule"/>
</dbReference>
<proteinExistence type="inferred from homology"/>
<evidence type="ECO:0000313" key="8">
    <source>
        <dbReference type="EMBL" id="QPJ65485.1"/>
    </source>
</evidence>
<dbReference type="Proteomes" id="UP000594464">
    <property type="component" value="Chromosome"/>
</dbReference>
<comment type="cofactor">
    <cofactor evidence="7">
        <name>Zn(2+)</name>
        <dbReference type="ChEBI" id="CHEBI:29105"/>
    </cofactor>
    <text evidence="7">Binds 1 zinc ion.</text>
</comment>
<organism evidence="8 9">
    <name type="scientific">Candidatus Nitrohelix vancouverensis</name>
    <dbReference type="NCBI Taxonomy" id="2705534"/>
    <lineage>
        <taxon>Bacteria</taxon>
        <taxon>Pseudomonadati</taxon>
        <taxon>Nitrospinota/Tectimicrobiota group</taxon>
        <taxon>Nitrospinota</taxon>
        <taxon>Nitrospinia</taxon>
        <taxon>Nitrospinales</taxon>
        <taxon>Nitrospinaceae</taxon>
        <taxon>Candidatus Nitrohelix</taxon>
    </lineage>
</organism>
<accession>A0A7T0C2U0</accession>
<evidence type="ECO:0000256" key="4">
    <source>
        <dbReference type="ARBA" id="ARBA00022759"/>
    </source>
</evidence>
<evidence type="ECO:0000256" key="3">
    <source>
        <dbReference type="ARBA" id="ARBA00022723"/>
    </source>
</evidence>
<feature type="binding site" evidence="7">
    <location>
        <position position="122"/>
    </location>
    <ligand>
        <name>Zn(2+)</name>
        <dbReference type="ChEBI" id="CHEBI:29105"/>
        <note>catalytic</note>
    </ligand>
</feature>
<dbReference type="HAMAP" id="MF_00009">
    <property type="entry name" value="Endoribonucl_YbeY"/>
    <property type="match status" value="1"/>
</dbReference>